<gene>
    <name evidence="1" type="ORF">CP967_31175</name>
</gene>
<keyword evidence="2" id="KW-1185">Reference proteome</keyword>
<dbReference type="OrthoDB" id="4282004at2"/>
<dbReference type="KEGG" id="snk:CP967_31175"/>
<evidence type="ECO:0000313" key="2">
    <source>
        <dbReference type="Proteomes" id="UP000326178"/>
    </source>
</evidence>
<name>A0A5J6FKE2_9ACTN</name>
<reference evidence="1 2" key="1">
    <citation type="submission" date="2017-09" db="EMBL/GenBank/DDBJ databases">
        <authorList>
            <person name="Lee N."/>
            <person name="Cho B.-K."/>
        </authorList>
    </citation>
    <scope>NUCLEOTIDE SEQUENCE [LARGE SCALE GENOMIC DNA]</scope>
    <source>
        <strain evidence="1 2">ATCC 12769</strain>
    </source>
</reference>
<organism evidence="1 2">
    <name type="scientific">Streptomyces nitrosporeus</name>
    <dbReference type="NCBI Taxonomy" id="28894"/>
    <lineage>
        <taxon>Bacteria</taxon>
        <taxon>Bacillati</taxon>
        <taxon>Actinomycetota</taxon>
        <taxon>Actinomycetes</taxon>
        <taxon>Kitasatosporales</taxon>
        <taxon>Streptomycetaceae</taxon>
        <taxon>Streptomyces</taxon>
    </lineage>
</organism>
<dbReference type="Proteomes" id="UP000326178">
    <property type="component" value="Chromosome"/>
</dbReference>
<dbReference type="RefSeq" id="WP_150491151.1">
    <property type="nucleotide sequence ID" value="NZ_BMUV01000003.1"/>
</dbReference>
<proteinExistence type="predicted"/>
<evidence type="ECO:0000313" key="1">
    <source>
        <dbReference type="EMBL" id="QEU75834.1"/>
    </source>
</evidence>
<dbReference type="AlphaFoldDB" id="A0A5J6FKE2"/>
<accession>A0A5J6FKE2</accession>
<protein>
    <submittedName>
        <fullName evidence="1">Uncharacterized protein</fullName>
    </submittedName>
</protein>
<dbReference type="EMBL" id="CP023702">
    <property type="protein sequence ID" value="QEU75834.1"/>
    <property type="molecule type" value="Genomic_DNA"/>
</dbReference>
<sequence length="81" mass="8879">MKTIRTYLNDLSLRLYVRLQIFAAQEPVRLRAALTSVVLALAFFIPSLAQADIADHIVTVGAVALPILMGESTRKKVTPAE</sequence>